<keyword evidence="4" id="KW-1133">Transmembrane helix</keyword>
<dbReference type="GO" id="GO:0003677">
    <property type="term" value="F:DNA binding"/>
    <property type="evidence" value="ECO:0007669"/>
    <property type="project" value="InterPro"/>
</dbReference>
<dbReference type="EMBL" id="CP063453">
    <property type="protein sequence ID" value="QOW01901.1"/>
    <property type="molecule type" value="Genomic_DNA"/>
</dbReference>
<keyword evidence="6" id="KW-0614">Plasmid</keyword>
<feature type="domain" description="FtsK" evidence="5">
    <location>
        <begin position="543"/>
        <end position="744"/>
    </location>
</feature>
<evidence type="ECO:0000256" key="4">
    <source>
        <dbReference type="SAM" id="Phobius"/>
    </source>
</evidence>
<dbReference type="Proteomes" id="UP000593818">
    <property type="component" value="Plasmid pSID"/>
</dbReference>
<keyword evidence="2 3" id="KW-0067">ATP-binding</keyword>
<dbReference type="InterPro" id="IPR050206">
    <property type="entry name" value="FtsK/SpoIIIE/SftA"/>
</dbReference>
<keyword evidence="4" id="KW-0472">Membrane</keyword>
<reference evidence="6 7" key="1">
    <citation type="submission" date="2020-10" db="EMBL/GenBank/DDBJ databases">
        <title>Whole genome sequence of oil-degrading bacteria Rhodococcus pyridinivorans strain 5Ap.</title>
        <authorList>
            <person name="Akhremchuk A.E."/>
            <person name="Valentovich L.N."/>
            <person name="Charniauskaya M.I."/>
            <person name="Bukliarevich H.A."/>
            <person name="Titok M.A."/>
        </authorList>
    </citation>
    <scope>NUCLEOTIDE SEQUENCE [LARGE SCALE GENOMIC DNA]</scope>
    <source>
        <strain evidence="6 7">5Ap</strain>
        <plasmid evidence="6 7">pSID</plasmid>
    </source>
</reference>
<feature type="transmembrane region" description="Helical" evidence="4">
    <location>
        <begin position="71"/>
        <end position="89"/>
    </location>
</feature>
<dbReference type="RefSeq" id="WP_193904177.1">
    <property type="nucleotide sequence ID" value="NZ_CP063453.1"/>
</dbReference>
<dbReference type="InterPro" id="IPR002543">
    <property type="entry name" value="FtsK_dom"/>
</dbReference>
<dbReference type="InterPro" id="IPR027417">
    <property type="entry name" value="P-loop_NTPase"/>
</dbReference>
<evidence type="ECO:0000256" key="1">
    <source>
        <dbReference type="ARBA" id="ARBA00022741"/>
    </source>
</evidence>
<sequence length="893" mass="98576">MPTRSKFGARAGAAAKAKAKQKGTEVLRDWLTLTWFTDSTPLLGLRRSVWNWLLLVATAATGYLSGATMPLLIAGLLLLGGAVTVGRAMRVMPARRRFVEGLVEDTRQVAGHPRSTTAVRVPASSRIKVSRWGAKNRPLVMDVTFAKTAPAAPPLARGLLEKALDQVPSPYTESGGGWVYSTNPKTGQLRAEAVPAGDERLYQQREIAYLRSKFTDWFKLTPKHLTDGMYDLQVTDWATREHPTEGPVPVPAAIAFAFGSHNVAAQDTRDGIERACDAEYLRGIEWIYTWSDGTLEITGVDPDSIGAKRKRSARWVADLIAGQAKAARTKDSATSRVTGWQEEVHGDPWVPIAFTADFGSGAFTTGRDQRAVENVIDDAMTASTAGVVWAYEWTVGATTTVEARAFPSNHIAALRKLELKRLRSVVEQKFGGRRSDVDVEVISWEPCDDEAPVALPAQVRVRFGALDVSKAETKDAFEQHYDGLYTACDWHYDWRSAEGLVNLTAVPRLANAIAFPENGTPLFEEMVEKFREGKIYIGPQKGGGEFYWDLNKCAHGLIGGRTGAGKSCSLDIILFLTLWCSDVAEIIVCDPKRTDFTWTPEFPSVIRFAAGALEIVDAVGYVRQEMDRRQTILNKRGVRNLRYLRKLYAEHPEFEAEDGPAPKRLILFFDELANFWMKSDNEDIEAQKVTARTQMEELGQLARALEINMILAAQKPDKDRMSTQLKEMCEFRLCVGPVNEYTSKQILDTNHGTRFPEEGTPKGRAWATTSELGFRVVQVPYLPNSTEDAPWPASVAPRPAHPITGSKDRLRELLATQGYQQVMVPNSDGGREPRWVLTDEPIASARQPVLRVRIDKAASVSAAGPLPAPAAPAAATVGIAPVSEDEDDWDDPW</sequence>
<gene>
    <name evidence="6" type="ORF">INP59_27485</name>
</gene>
<dbReference type="AlphaFoldDB" id="A0A7M2XXV0"/>
<feature type="binding site" evidence="3">
    <location>
        <begin position="560"/>
        <end position="567"/>
    </location>
    <ligand>
        <name>ATP</name>
        <dbReference type="ChEBI" id="CHEBI:30616"/>
    </ligand>
</feature>
<geneLocation type="plasmid" evidence="6 7">
    <name>pSID</name>
</geneLocation>
<dbReference type="GO" id="GO:0005524">
    <property type="term" value="F:ATP binding"/>
    <property type="evidence" value="ECO:0007669"/>
    <property type="project" value="UniProtKB-UniRule"/>
</dbReference>
<proteinExistence type="predicted"/>
<dbReference type="PANTHER" id="PTHR22683">
    <property type="entry name" value="SPORULATION PROTEIN RELATED"/>
    <property type="match status" value="1"/>
</dbReference>
<evidence type="ECO:0000259" key="5">
    <source>
        <dbReference type="PROSITE" id="PS50901"/>
    </source>
</evidence>
<evidence type="ECO:0000256" key="3">
    <source>
        <dbReference type="PROSITE-ProRule" id="PRU00289"/>
    </source>
</evidence>
<keyword evidence="1 3" id="KW-0547">Nucleotide-binding</keyword>
<dbReference type="PROSITE" id="PS50901">
    <property type="entry name" value="FTSK"/>
    <property type="match status" value="1"/>
</dbReference>
<dbReference type="SUPFAM" id="SSF52540">
    <property type="entry name" value="P-loop containing nucleoside triphosphate hydrolases"/>
    <property type="match status" value="1"/>
</dbReference>
<keyword evidence="4" id="KW-0812">Transmembrane</keyword>
<evidence type="ECO:0000256" key="2">
    <source>
        <dbReference type="ARBA" id="ARBA00022840"/>
    </source>
</evidence>
<organism evidence="6 7">
    <name type="scientific">Rhodococcus pyridinivorans</name>
    <dbReference type="NCBI Taxonomy" id="103816"/>
    <lineage>
        <taxon>Bacteria</taxon>
        <taxon>Bacillati</taxon>
        <taxon>Actinomycetota</taxon>
        <taxon>Actinomycetes</taxon>
        <taxon>Mycobacteriales</taxon>
        <taxon>Nocardiaceae</taxon>
        <taxon>Rhodococcus</taxon>
    </lineage>
</organism>
<dbReference type="Gene3D" id="3.40.50.300">
    <property type="entry name" value="P-loop containing nucleotide triphosphate hydrolases"/>
    <property type="match status" value="1"/>
</dbReference>
<evidence type="ECO:0000313" key="6">
    <source>
        <dbReference type="EMBL" id="QOW01901.1"/>
    </source>
</evidence>
<dbReference type="PANTHER" id="PTHR22683:SF41">
    <property type="entry name" value="DNA TRANSLOCASE FTSK"/>
    <property type="match status" value="1"/>
</dbReference>
<protein>
    <recommendedName>
        <fullName evidence="5">FtsK domain-containing protein</fullName>
    </recommendedName>
</protein>
<keyword evidence="7" id="KW-1185">Reference proteome</keyword>
<dbReference type="Pfam" id="PF01580">
    <property type="entry name" value="FtsK_SpoIIIE"/>
    <property type="match status" value="1"/>
</dbReference>
<evidence type="ECO:0000313" key="7">
    <source>
        <dbReference type="Proteomes" id="UP000593818"/>
    </source>
</evidence>
<name>A0A7M2XXV0_9NOCA</name>
<accession>A0A7M2XXV0</accession>